<feature type="signal peptide" evidence="1">
    <location>
        <begin position="1"/>
        <end position="19"/>
    </location>
</feature>
<dbReference type="GO" id="GO:0017000">
    <property type="term" value="P:antibiotic biosynthetic process"/>
    <property type="evidence" value="ECO:0007669"/>
    <property type="project" value="UniProtKB-ARBA"/>
</dbReference>
<dbReference type="EMBL" id="MNBE01000253">
    <property type="protein sequence ID" value="OKP11995.1"/>
    <property type="molecule type" value="Genomic_DNA"/>
</dbReference>
<accession>A0A1Q5UHN3</accession>
<evidence type="ECO:0000256" key="1">
    <source>
        <dbReference type="SAM" id="SignalP"/>
    </source>
</evidence>
<name>A0A1Q5UHN3_9EURO</name>
<reference evidence="2 3" key="1">
    <citation type="submission" date="2016-10" db="EMBL/GenBank/DDBJ databases">
        <title>Genome sequence of the ascomycete fungus Penicillium subrubescens.</title>
        <authorList>
            <person name="De Vries R.P."/>
            <person name="Peng M."/>
            <person name="Dilokpimol A."/>
            <person name="Hilden K."/>
            <person name="Makela M.R."/>
            <person name="Grigoriev I."/>
            <person name="Riley R."/>
            <person name="Granchi Z."/>
        </authorList>
    </citation>
    <scope>NUCLEOTIDE SEQUENCE [LARGE SCALE GENOMIC DNA]</scope>
    <source>
        <strain evidence="2 3">CBS 132785</strain>
    </source>
</reference>
<feature type="chain" id="PRO_5012095412" evidence="1">
    <location>
        <begin position="20"/>
        <end position="114"/>
    </location>
</feature>
<dbReference type="InterPro" id="IPR029058">
    <property type="entry name" value="AB_hydrolase_fold"/>
</dbReference>
<gene>
    <name evidence="2" type="ORF">PENSUB_2458</name>
</gene>
<evidence type="ECO:0000313" key="3">
    <source>
        <dbReference type="Proteomes" id="UP000186955"/>
    </source>
</evidence>
<dbReference type="GO" id="GO:0072330">
    <property type="term" value="P:monocarboxylic acid biosynthetic process"/>
    <property type="evidence" value="ECO:0007669"/>
    <property type="project" value="UniProtKB-ARBA"/>
</dbReference>
<proteinExistence type="predicted"/>
<organism evidence="2 3">
    <name type="scientific">Penicillium subrubescens</name>
    <dbReference type="NCBI Taxonomy" id="1316194"/>
    <lineage>
        <taxon>Eukaryota</taxon>
        <taxon>Fungi</taxon>
        <taxon>Dikarya</taxon>
        <taxon>Ascomycota</taxon>
        <taxon>Pezizomycotina</taxon>
        <taxon>Eurotiomycetes</taxon>
        <taxon>Eurotiomycetidae</taxon>
        <taxon>Eurotiales</taxon>
        <taxon>Aspergillaceae</taxon>
        <taxon>Penicillium</taxon>
    </lineage>
</organism>
<comment type="caution">
    <text evidence="2">The sequence shown here is derived from an EMBL/GenBank/DDBJ whole genome shotgun (WGS) entry which is preliminary data.</text>
</comment>
<dbReference type="Gene3D" id="3.40.50.1820">
    <property type="entry name" value="alpha/beta hydrolase"/>
    <property type="match status" value="1"/>
</dbReference>
<protein>
    <submittedName>
        <fullName evidence="2">Uncharacterized protein</fullName>
    </submittedName>
</protein>
<dbReference type="STRING" id="1316194.A0A1Q5UHN3"/>
<dbReference type="AlphaFoldDB" id="A0A1Q5UHN3"/>
<keyword evidence="1" id="KW-0732">Signal</keyword>
<dbReference type="Proteomes" id="UP000186955">
    <property type="component" value="Unassembled WGS sequence"/>
</dbReference>
<sequence>MLFLPIFLSTILGFTGTHATPLAATGQMNHVERDVGLNAFLAILLANMPAINAPLTEATSLITAFDKILGTLTGARDTRNGLGGPCKEWTVIFARGTAESGNVCITKWLSLAKH</sequence>
<evidence type="ECO:0000313" key="2">
    <source>
        <dbReference type="EMBL" id="OKP11995.1"/>
    </source>
</evidence>
<keyword evidence="3" id="KW-1185">Reference proteome</keyword>